<dbReference type="EMBL" id="CP007014">
    <property type="protein sequence ID" value="AHG40793.1"/>
    <property type="molecule type" value="Genomic_DNA"/>
</dbReference>
<dbReference type="STRING" id="1357279.N018_11245"/>
<gene>
    <name evidence="1" type="ORF">N018_11245</name>
</gene>
<name>W0MUS2_PSESX</name>
<evidence type="ECO:0000313" key="2">
    <source>
        <dbReference type="Proteomes" id="UP000019089"/>
    </source>
</evidence>
<dbReference type="Proteomes" id="UP000019089">
    <property type="component" value="Chromosome"/>
</dbReference>
<sequence>MSISELVLKALRGCKGFESAQIWSVENEEKYSTLKSGRVTRSPSNLVSEEIFSLMHRLNHEGIFTQGLCSGIGGQGSLGRTLAALGEHLAALARGKKVHYVELGPEPVKTSQLVRALRTDDSGMVLYTAVDINETSELSMKEAISPLLSDGNDFRYMAANYHHLLRPDIDRQQDLTLITMLGFQEGNEMPEVIGKLLGNLGGRTTYVVSEMQLYVDGNNKHIFDFYENDYMATFSRLVSQLQSVQTIGDHIVTLLTIPVLGREIYAAVTLQPGRRDGVLGCLITNICLKYTLEQFRAIRQYQGLSVTDEFLTGDGSVVYQLARFNDQTQSVRRTF</sequence>
<dbReference type="eggNOG" id="ENOG5031CZA">
    <property type="taxonomic scope" value="Bacteria"/>
</dbReference>
<dbReference type="HOGENOM" id="CLU_828648_0_0_6"/>
<dbReference type="AlphaFoldDB" id="W0MUS2"/>
<evidence type="ECO:0000313" key="1">
    <source>
        <dbReference type="EMBL" id="AHG40793.1"/>
    </source>
</evidence>
<dbReference type="RefSeq" id="WP_025389580.1">
    <property type="nucleotide sequence ID" value="NZ_CP007014.1"/>
</dbReference>
<protein>
    <recommendedName>
        <fullName evidence="3">Histidine-specific methyltransferase SAM-dependent domain-containing protein</fullName>
    </recommendedName>
</protein>
<accession>W0MUS2</accession>
<evidence type="ECO:0008006" key="3">
    <source>
        <dbReference type="Google" id="ProtNLM"/>
    </source>
</evidence>
<organism evidence="1 2">
    <name type="scientific">Pseudomonas syringae CC1557</name>
    <dbReference type="NCBI Taxonomy" id="1357279"/>
    <lineage>
        <taxon>Bacteria</taxon>
        <taxon>Pseudomonadati</taxon>
        <taxon>Pseudomonadota</taxon>
        <taxon>Gammaproteobacteria</taxon>
        <taxon>Pseudomonadales</taxon>
        <taxon>Pseudomonadaceae</taxon>
        <taxon>Pseudomonas</taxon>
        <taxon>Pseudomonas syringae</taxon>
    </lineage>
</organism>
<dbReference type="KEGG" id="psyr:N018_11245"/>
<reference evidence="1 2" key="1">
    <citation type="submission" date="2013-12" db="EMBL/GenBank/DDBJ databases">
        <title>Interactions Between Genome Architecture and Virulence Genes in Pseudomonas syringae, strain CC1557 as a model.</title>
        <authorList>
            <person name="Baltrus D."/>
            <person name="Hockett K."/>
            <person name="Karlsrud E."/>
            <person name="Dougherty K."/>
            <person name="Nishimura M."/>
        </authorList>
    </citation>
    <scope>NUCLEOTIDE SEQUENCE [LARGE SCALE GENOMIC DNA]</scope>
    <source>
        <strain evidence="1 2">CC1557</strain>
    </source>
</reference>
<proteinExistence type="predicted"/>